<dbReference type="SMART" id="SM00448">
    <property type="entry name" value="REC"/>
    <property type="match status" value="1"/>
</dbReference>
<dbReference type="GO" id="GO:0000976">
    <property type="term" value="F:transcription cis-regulatory region binding"/>
    <property type="evidence" value="ECO:0007669"/>
    <property type="project" value="TreeGrafter"/>
</dbReference>
<dbReference type="GO" id="GO:0006355">
    <property type="term" value="P:regulation of DNA-templated transcription"/>
    <property type="evidence" value="ECO:0007669"/>
    <property type="project" value="InterPro"/>
</dbReference>
<dbReference type="AlphaFoldDB" id="A0A9D1K7F6"/>
<evidence type="ECO:0000259" key="10">
    <source>
        <dbReference type="PROSITE" id="PS50110"/>
    </source>
</evidence>
<dbReference type="CDD" id="cd00383">
    <property type="entry name" value="trans_reg_C"/>
    <property type="match status" value="1"/>
</dbReference>
<dbReference type="SUPFAM" id="SSF52172">
    <property type="entry name" value="CheY-like"/>
    <property type="match status" value="1"/>
</dbReference>
<comment type="caution">
    <text evidence="12">The sequence shown here is derived from an EMBL/GenBank/DDBJ whole genome shotgun (WGS) entry which is preliminary data.</text>
</comment>
<feature type="modified residue" description="4-aspartylphosphate" evidence="8">
    <location>
        <position position="57"/>
    </location>
</feature>
<dbReference type="PANTHER" id="PTHR48111">
    <property type="entry name" value="REGULATOR OF RPOS"/>
    <property type="match status" value="1"/>
</dbReference>
<evidence type="ECO:0000256" key="2">
    <source>
        <dbReference type="ARBA" id="ARBA00022553"/>
    </source>
</evidence>
<dbReference type="PROSITE" id="PS51755">
    <property type="entry name" value="OMPR_PHOB"/>
    <property type="match status" value="1"/>
</dbReference>
<dbReference type="GO" id="GO:0000156">
    <property type="term" value="F:phosphorelay response regulator activity"/>
    <property type="evidence" value="ECO:0007669"/>
    <property type="project" value="TreeGrafter"/>
</dbReference>
<dbReference type="Gene3D" id="1.10.10.10">
    <property type="entry name" value="Winged helix-like DNA-binding domain superfamily/Winged helix DNA-binding domain"/>
    <property type="match status" value="1"/>
</dbReference>
<name>A0A9D1K7F6_9FIRM</name>
<evidence type="ECO:0000256" key="3">
    <source>
        <dbReference type="ARBA" id="ARBA00023012"/>
    </source>
</evidence>
<evidence type="ECO:0000256" key="1">
    <source>
        <dbReference type="ARBA" id="ARBA00018672"/>
    </source>
</evidence>
<reference evidence="12" key="1">
    <citation type="submission" date="2020-10" db="EMBL/GenBank/DDBJ databases">
        <authorList>
            <person name="Gilroy R."/>
        </authorList>
    </citation>
    <scope>NUCLEOTIDE SEQUENCE</scope>
    <source>
        <strain evidence="12">13766</strain>
    </source>
</reference>
<dbReference type="GO" id="GO:0005829">
    <property type="term" value="C:cytosol"/>
    <property type="evidence" value="ECO:0007669"/>
    <property type="project" value="TreeGrafter"/>
</dbReference>
<comment type="function">
    <text evidence="7">May play the central regulatory role in sporulation. It may be an element of the effector pathway responsible for the activation of sporulation genes in response to nutritional stress. Spo0A may act in concert with spo0H (a sigma factor) to control the expression of some genes that are critical to the sporulation process.</text>
</comment>
<dbReference type="SUPFAM" id="SSF46894">
    <property type="entry name" value="C-terminal effector domain of the bipartite response regulators"/>
    <property type="match status" value="1"/>
</dbReference>
<evidence type="ECO:0000256" key="7">
    <source>
        <dbReference type="ARBA" id="ARBA00024867"/>
    </source>
</evidence>
<evidence type="ECO:0000256" key="6">
    <source>
        <dbReference type="ARBA" id="ARBA00023163"/>
    </source>
</evidence>
<keyword evidence="2 8" id="KW-0597">Phosphoprotein</keyword>
<evidence type="ECO:0000313" key="13">
    <source>
        <dbReference type="Proteomes" id="UP000824140"/>
    </source>
</evidence>
<evidence type="ECO:0000256" key="9">
    <source>
        <dbReference type="PROSITE-ProRule" id="PRU01091"/>
    </source>
</evidence>
<keyword evidence="3" id="KW-0902">Two-component regulatory system</keyword>
<dbReference type="SMART" id="SM00862">
    <property type="entry name" value="Trans_reg_C"/>
    <property type="match status" value="1"/>
</dbReference>
<dbReference type="Pfam" id="PF00486">
    <property type="entry name" value="Trans_reg_C"/>
    <property type="match status" value="1"/>
</dbReference>
<dbReference type="InterPro" id="IPR036388">
    <property type="entry name" value="WH-like_DNA-bd_sf"/>
</dbReference>
<accession>A0A9D1K7F6</accession>
<organism evidence="12 13">
    <name type="scientific">Candidatus Alectryocaccomicrobium excrementavium</name>
    <dbReference type="NCBI Taxonomy" id="2840668"/>
    <lineage>
        <taxon>Bacteria</taxon>
        <taxon>Bacillati</taxon>
        <taxon>Bacillota</taxon>
        <taxon>Clostridia</taxon>
        <taxon>Candidatus Alectryocaccomicrobium</taxon>
    </lineage>
</organism>
<dbReference type="InterPro" id="IPR001789">
    <property type="entry name" value="Sig_transdc_resp-reg_receiver"/>
</dbReference>
<dbReference type="PANTHER" id="PTHR48111:SF40">
    <property type="entry name" value="PHOSPHATE REGULON TRANSCRIPTIONAL REGULATORY PROTEIN PHOB"/>
    <property type="match status" value="1"/>
</dbReference>
<dbReference type="Gene3D" id="6.10.250.690">
    <property type="match status" value="1"/>
</dbReference>
<dbReference type="Gene3D" id="3.40.50.2300">
    <property type="match status" value="1"/>
</dbReference>
<keyword evidence="6" id="KW-0804">Transcription</keyword>
<dbReference type="EMBL" id="DVJN01000222">
    <property type="protein sequence ID" value="HIS93687.1"/>
    <property type="molecule type" value="Genomic_DNA"/>
</dbReference>
<feature type="domain" description="OmpR/PhoB-type" evidence="11">
    <location>
        <begin position="133"/>
        <end position="231"/>
    </location>
</feature>
<feature type="domain" description="Response regulatory" evidence="10">
    <location>
        <begin position="8"/>
        <end position="121"/>
    </location>
</feature>
<dbReference type="InterPro" id="IPR001867">
    <property type="entry name" value="OmpR/PhoB-type_DNA-bd"/>
</dbReference>
<evidence type="ECO:0000313" key="12">
    <source>
        <dbReference type="EMBL" id="HIS93687.1"/>
    </source>
</evidence>
<keyword evidence="4" id="KW-0805">Transcription regulation</keyword>
<dbReference type="InterPro" id="IPR011006">
    <property type="entry name" value="CheY-like_superfamily"/>
</dbReference>
<dbReference type="FunFam" id="3.40.50.2300:FF:000001">
    <property type="entry name" value="DNA-binding response regulator PhoB"/>
    <property type="match status" value="1"/>
</dbReference>
<evidence type="ECO:0000256" key="4">
    <source>
        <dbReference type="ARBA" id="ARBA00023015"/>
    </source>
</evidence>
<dbReference type="PROSITE" id="PS50110">
    <property type="entry name" value="RESPONSE_REGULATORY"/>
    <property type="match status" value="1"/>
</dbReference>
<proteinExistence type="predicted"/>
<evidence type="ECO:0000256" key="8">
    <source>
        <dbReference type="PROSITE-ProRule" id="PRU00169"/>
    </source>
</evidence>
<dbReference type="GO" id="GO:0032993">
    <property type="term" value="C:protein-DNA complex"/>
    <property type="evidence" value="ECO:0007669"/>
    <property type="project" value="TreeGrafter"/>
</dbReference>
<evidence type="ECO:0000259" key="11">
    <source>
        <dbReference type="PROSITE" id="PS51755"/>
    </source>
</evidence>
<dbReference type="Pfam" id="PF00072">
    <property type="entry name" value="Response_reg"/>
    <property type="match status" value="1"/>
</dbReference>
<feature type="DNA-binding region" description="OmpR/PhoB-type" evidence="9">
    <location>
        <begin position="133"/>
        <end position="231"/>
    </location>
</feature>
<dbReference type="InterPro" id="IPR016032">
    <property type="entry name" value="Sig_transdc_resp-reg_C-effctor"/>
</dbReference>
<evidence type="ECO:0000256" key="5">
    <source>
        <dbReference type="ARBA" id="ARBA00023125"/>
    </source>
</evidence>
<reference evidence="12" key="2">
    <citation type="journal article" date="2021" name="PeerJ">
        <title>Extensive microbial diversity within the chicken gut microbiome revealed by metagenomics and culture.</title>
        <authorList>
            <person name="Gilroy R."/>
            <person name="Ravi A."/>
            <person name="Getino M."/>
            <person name="Pursley I."/>
            <person name="Horton D.L."/>
            <person name="Alikhan N.F."/>
            <person name="Baker D."/>
            <person name="Gharbi K."/>
            <person name="Hall N."/>
            <person name="Watson M."/>
            <person name="Adriaenssens E.M."/>
            <person name="Foster-Nyarko E."/>
            <person name="Jarju S."/>
            <person name="Secka A."/>
            <person name="Antonio M."/>
            <person name="Oren A."/>
            <person name="Chaudhuri R.R."/>
            <person name="La Ragione R."/>
            <person name="Hildebrand F."/>
            <person name="Pallen M.J."/>
        </authorList>
    </citation>
    <scope>NUCLEOTIDE SEQUENCE</scope>
    <source>
        <strain evidence="12">13766</strain>
    </source>
</reference>
<dbReference type="Proteomes" id="UP000824140">
    <property type="component" value="Unassembled WGS sequence"/>
</dbReference>
<gene>
    <name evidence="12" type="ORF">IAA84_11795</name>
</gene>
<dbReference type="InterPro" id="IPR039420">
    <property type="entry name" value="WalR-like"/>
</dbReference>
<keyword evidence="5 9" id="KW-0238">DNA-binding</keyword>
<sequence length="235" mass="27151">MEEYRGCRVLVADDDPNVHQSLNAYFKREGYLMLSAYDGEQALRQEQEAHPDIIILDIMMPKKDGLQVCREVRKNSNIPIIMLSAKGEEFDKLIGLELGADDYITKPFSPREVVARVKAVLRRMREMHDESRSARVVVDNLEIDMNAFLVKLDGQVIPCTPKEIEIIWTLAKNPGMVFSREHLLKTIWGYDFLGDTRAVDSHIKRIRAKLCKPGNRWEISTVWGIGYRFEKLEED</sequence>
<protein>
    <recommendedName>
        <fullName evidence="1">Stage 0 sporulation protein A homolog</fullName>
    </recommendedName>
</protein>
<dbReference type="FunFam" id="1.10.10.10:FF:000018">
    <property type="entry name" value="DNA-binding response regulator ResD"/>
    <property type="match status" value="1"/>
</dbReference>